<feature type="region of interest" description="Disordered" evidence="1">
    <location>
        <begin position="994"/>
        <end position="1013"/>
    </location>
</feature>
<feature type="domain" description="SpaA-like prealbumin fold" evidence="4">
    <location>
        <begin position="1195"/>
        <end position="1286"/>
    </location>
</feature>
<reference evidence="5 6" key="1">
    <citation type="submission" date="2016-10" db="EMBL/GenBank/DDBJ databases">
        <authorList>
            <person name="de Groot N.N."/>
        </authorList>
    </citation>
    <scope>NUCLEOTIDE SEQUENCE [LARGE SCALE GENOMIC DNA]</scope>
    <source>
        <strain evidence="5 6">Sb09</strain>
    </source>
</reference>
<feature type="transmembrane region" description="Helical" evidence="2">
    <location>
        <begin position="20"/>
        <end position="45"/>
    </location>
</feature>
<feature type="domain" description="CNA-B" evidence="3">
    <location>
        <begin position="1326"/>
        <end position="1415"/>
    </location>
</feature>
<evidence type="ECO:0000256" key="2">
    <source>
        <dbReference type="SAM" id="Phobius"/>
    </source>
</evidence>
<dbReference type="OrthoDB" id="9816455at2"/>
<sequence>MKKLLVRLKAVFEQRFRENIVVKVALALSIIVVFCTTYALILPALTVSTDNSSSVVQSTESASENDKIETSSNESQTESQVSSEQSSTIENSETDLSFNQIDSSQAGQLSATSDNVTVTVDYEVGTFDDNVTLRVTPVQNTAEITQKISGLLMKTKQELSQAHSYDISFVNAAEQEVEPKKDVAVSMSFADAIKTADVQSSWKLYHFVNNDFDNVENLTEQTETTINQDESSNVKSLSFQSDSFSTYTIAEVTYADFSGYLDDYSVSSSTVDLATGVLTTHLVLSFSNLTGSTLADNADYYLKIPDGVTVQTGSEFNILDRNGNKAATFEFVKDGSNTYMLIHFLDSYVSTLAPTTDVTASFYYDMEMGEELRNDKGAYVADFSDKITVTVTADVIEKNYDLDTEKEAGVISYDGDKAYINYTVLVNSLNGTPDEITISDVLTASGVSIESVDNIAITKSTYVGSRSQVTSTENISANPTFNTSSGSWSLTLPQLISGGLDASGNRIGHFYTITYRYCFSGLTVNDGDVSVNNKVTVNSSDDGKNDVKDEDSTTNVISLVPDIQKTGSYDSSTGLIKWEITINKNQNDIAGSLLTDDHFSEISGDVSVSPNTDYVLQYSNGKLSGIKFSKTVDGTNKQTYTITYMTKVPDNSFSNQKITNTAIIDKDGNISTTDDRNTDSYGVTLPGTGSVLKNFVASEDTSDANVKVATWSTKISMSDEGILPSGTILTDRLTAEYNEDNTKHWYTASQLADIYSKMVKLFGADGFTMTVSKNYGKQINYEAIDPSETYTRYTITLTKDYAMSSDLTYTYQSTLDVSSLSSQTEFRNVVTIGDVSSVANYPAKVVTKTDGNGNEGTSVVTSVDGSLTWIIKVILNKDTTNLTVTDTLPDDVSISSITYGTRYGPATAVIDGNTISAGQNTFSTKDIGLSGNISGNDVVLNFTAPDNGTINTAINNESTFYVTVAAQYDMSKVEAGKTATLLLTNNVVVSSDNENLGSDSQTQEVTIGKTTSTGDDKDVINKIQTGSTSPMIYDNSGKSSINTNSVGYTHVLNYSIDINPDAEDLASGSDTLTLTDTLHYYKEHVTYSLIHGSVILYDEDGDKVPDRDWVWTYEDVPNSPAYPTQYRRSIITVTLLDSGHYVLKYNYQISDATEGSYHTVMNTSKLEGVNNGVDSDTTTYKYVNQSGGGSVYTSGTYTLNKVDAANYGHSLPGATFTVYKYDGDDDDSNDEVVTSYITDSYGEIHISNPSTNQMFDYDTIYYVVETAAASGYELPKEALKYYFTYTKNLNVDVMTPIALKGQVTDLSEHVGVEYVPNAKIDTVNLTVNKQWLDADGNDVGSADGLITYDVMQVATAEDGTTSELVYKSGETMSHSDNWTRTYKELPLTNSDKTVTYTYYIREQAVSGYDTIYDNGATTSKTPSEVALASESAVITIKNIAQKQYALPQTGGRGQLLYYILGLAILLISVGILAVVLYQIYHRGIL</sequence>
<keyword evidence="2" id="KW-0812">Transmembrane</keyword>
<proteinExistence type="predicted"/>
<dbReference type="RefSeq" id="WP_074566952.1">
    <property type="nucleotide sequence ID" value="NZ_FNGX01000003.1"/>
</dbReference>
<accession>A0A1G9LQS0</accession>
<organism evidence="5 6">
    <name type="scientific">Streptococcus equinus</name>
    <name type="common">Streptococcus bovis</name>
    <dbReference type="NCBI Taxonomy" id="1335"/>
    <lineage>
        <taxon>Bacteria</taxon>
        <taxon>Bacillati</taxon>
        <taxon>Bacillota</taxon>
        <taxon>Bacilli</taxon>
        <taxon>Lactobacillales</taxon>
        <taxon>Streptococcaceae</taxon>
        <taxon>Streptococcus</taxon>
    </lineage>
</organism>
<dbReference type="Gene3D" id="2.60.40.1140">
    <property type="entry name" value="Collagen-binding surface protein Cna, B-type domain"/>
    <property type="match status" value="1"/>
</dbReference>
<dbReference type="Pfam" id="PF17802">
    <property type="entry name" value="SpaA"/>
    <property type="match status" value="1"/>
</dbReference>
<keyword evidence="2" id="KW-0472">Membrane</keyword>
<dbReference type="Gene3D" id="2.60.40.10">
    <property type="entry name" value="Immunoglobulins"/>
    <property type="match status" value="1"/>
</dbReference>
<feature type="transmembrane region" description="Helical" evidence="2">
    <location>
        <begin position="1455"/>
        <end position="1480"/>
    </location>
</feature>
<gene>
    <name evidence="5" type="ORF">SAMN05216400_1248</name>
</gene>
<dbReference type="EMBL" id="FNGX01000003">
    <property type="protein sequence ID" value="SDL64293.1"/>
    <property type="molecule type" value="Genomic_DNA"/>
</dbReference>
<dbReference type="Pfam" id="PF05738">
    <property type="entry name" value="Cna_B"/>
    <property type="match status" value="1"/>
</dbReference>
<dbReference type="InterPro" id="IPR013783">
    <property type="entry name" value="Ig-like_fold"/>
</dbReference>
<dbReference type="SUPFAM" id="SSF49478">
    <property type="entry name" value="Cna protein B-type domain"/>
    <property type="match status" value="1"/>
</dbReference>
<dbReference type="SUPFAM" id="SSF49401">
    <property type="entry name" value="Bacterial adhesins"/>
    <property type="match status" value="1"/>
</dbReference>
<evidence type="ECO:0000259" key="4">
    <source>
        <dbReference type="Pfam" id="PF17802"/>
    </source>
</evidence>
<evidence type="ECO:0000256" key="1">
    <source>
        <dbReference type="SAM" id="MobiDB-lite"/>
    </source>
</evidence>
<protein>
    <submittedName>
        <fullName evidence="5">LPXTG-motif cell wall anchor domain-containing protein</fullName>
    </submittedName>
</protein>
<dbReference type="InterPro" id="IPR041033">
    <property type="entry name" value="SpaA_PFL_dom_1"/>
</dbReference>
<evidence type="ECO:0000313" key="5">
    <source>
        <dbReference type="EMBL" id="SDL64293.1"/>
    </source>
</evidence>
<dbReference type="Proteomes" id="UP000183162">
    <property type="component" value="Unassembled WGS sequence"/>
</dbReference>
<evidence type="ECO:0000313" key="6">
    <source>
        <dbReference type="Proteomes" id="UP000183162"/>
    </source>
</evidence>
<dbReference type="InterPro" id="IPR008966">
    <property type="entry name" value="Adhesion_dom_sf"/>
</dbReference>
<name>A0A1G9LQS0_STREI</name>
<feature type="region of interest" description="Disordered" evidence="1">
    <location>
        <begin position="56"/>
        <end position="89"/>
    </location>
</feature>
<evidence type="ECO:0000259" key="3">
    <source>
        <dbReference type="Pfam" id="PF05738"/>
    </source>
</evidence>
<dbReference type="InterPro" id="IPR008454">
    <property type="entry name" value="Collagen-bd_Cna-like_B-typ_dom"/>
</dbReference>
<feature type="compositionally biased region" description="Low complexity" evidence="1">
    <location>
        <begin position="70"/>
        <end position="88"/>
    </location>
</feature>
<dbReference type="NCBIfam" id="TIGR01167">
    <property type="entry name" value="LPXTG_anchor"/>
    <property type="match status" value="1"/>
</dbReference>
<keyword evidence="2" id="KW-1133">Transmembrane helix</keyword>